<dbReference type="GO" id="GO:0005737">
    <property type="term" value="C:cytoplasm"/>
    <property type="evidence" value="ECO:0007669"/>
    <property type="project" value="TreeGrafter"/>
</dbReference>
<name>A0A3B0T1D2_9ZZZZ</name>
<dbReference type="SUPFAM" id="SSF56784">
    <property type="entry name" value="HAD-like"/>
    <property type="match status" value="1"/>
</dbReference>
<dbReference type="AlphaFoldDB" id="A0A3B0T1D2"/>
<keyword evidence="3" id="KW-0460">Magnesium</keyword>
<accession>A0A3B0T1D2</accession>
<dbReference type="EMBL" id="UOEI01000510">
    <property type="protein sequence ID" value="VAW07187.1"/>
    <property type="molecule type" value="Genomic_DNA"/>
</dbReference>
<organism evidence="4">
    <name type="scientific">hydrothermal vent metagenome</name>
    <dbReference type="NCBI Taxonomy" id="652676"/>
    <lineage>
        <taxon>unclassified sequences</taxon>
        <taxon>metagenomes</taxon>
        <taxon>ecological metagenomes</taxon>
    </lineage>
</organism>
<keyword evidence="1" id="KW-0479">Metal-binding</keyword>
<dbReference type="Pfam" id="PF13344">
    <property type="entry name" value="Hydrolase_6"/>
    <property type="match status" value="1"/>
</dbReference>
<dbReference type="Gene3D" id="3.40.50.1000">
    <property type="entry name" value="HAD superfamily/HAD-like"/>
    <property type="match status" value="2"/>
</dbReference>
<dbReference type="InterPro" id="IPR023214">
    <property type="entry name" value="HAD_sf"/>
</dbReference>
<sequence length="273" mass="28638">MSTDGTGNSAHTGTIVFDLDGVVYLGDVGVPGAAEALNAVANLGWHIVFATNNSTRTPEMVLRHVKARTGFQGVDIDVATSAMAAANWTARDHESVFVVGEQGLCDTLLEAGLQIVEDHPEAVVVGLDRGIDYETIATAARMIRNGATYIATNTDATFPTPEGPVPGAGAIVAAITKASGREPITCGKPEAPMVDLVRSLVRGTSVWVVGDRPETDLAMATRAGWRSVLVLTGVTVPGEYIHGDDEPDFTLDSIASLPGLISAHGQPRRNNER</sequence>
<dbReference type="GO" id="GO:0046872">
    <property type="term" value="F:metal ion binding"/>
    <property type="evidence" value="ECO:0007669"/>
    <property type="project" value="UniProtKB-KW"/>
</dbReference>
<dbReference type="PANTHER" id="PTHR19288">
    <property type="entry name" value="4-NITROPHENYLPHOSPHATASE-RELATED"/>
    <property type="match status" value="1"/>
</dbReference>
<gene>
    <name evidence="4" type="ORF">MNBD_ACTINO01-2282</name>
</gene>
<dbReference type="FunFam" id="3.40.50.1000:FF:000053">
    <property type="entry name" value="TIGR01457 family HAD hydrolase"/>
    <property type="match status" value="1"/>
</dbReference>
<evidence type="ECO:0000256" key="1">
    <source>
        <dbReference type="ARBA" id="ARBA00022723"/>
    </source>
</evidence>
<dbReference type="InterPro" id="IPR006357">
    <property type="entry name" value="HAD-SF_hydro_IIA"/>
</dbReference>
<evidence type="ECO:0000313" key="4">
    <source>
        <dbReference type="EMBL" id="VAW07187.1"/>
    </source>
</evidence>
<dbReference type="InterPro" id="IPR036412">
    <property type="entry name" value="HAD-like_sf"/>
</dbReference>
<dbReference type="NCBIfam" id="TIGR01460">
    <property type="entry name" value="HAD-SF-IIA"/>
    <property type="match status" value="1"/>
</dbReference>
<reference evidence="4" key="1">
    <citation type="submission" date="2018-06" db="EMBL/GenBank/DDBJ databases">
        <authorList>
            <person name="Zhirakovskaya E."/>
        </authorList>
    </citation>
    <scope>NUCLEOTIDE SEQUENCE</scope>
</reference>
<keyword evidence="2" id="KW-0378">Hydrolase</keyword>
<dbReference type="PIRSF" id="PIRSF000915">
    <property type="entry name" value="PGP-type_phosphatase"/>
    <property type="match status" value="1"/>
</dbReference>
<dbReference type="Pfam" id="PF13242">
    <property type="entry name" value="Hydrolase_like"/>
    <property type="match status" value="1"/>
</dbReference>
<protein>
    <submittedName>
        <fullName evidence="4">Hypothetical NagD-like phosphatase</fullName>
    </submittedName>
</protein>
<dbReference type="GO" id="GO:0016791">
    <property type="term" value="F:phosphatase activity"/>
    <property type="evidence" value="ECO:0007669"/>
    <property type="project" value="TreeGrafter"/>
</dbReference>
<dbReference type="PANTHER" id="PTHR19288:SF46">
    <property type="entry name" value="HALOACID DEHALOGENASE-LIKE HYDROLASE DOMAIN-CONTAINING PROTEIN 2"/>
    <property type="match status" value="1"/>
</dbReference>
<evidence type="ECO:0000256" key="2">
    <source>
        <dbReference type="ARBA" id="ARBA00022801"/>
    </source>
</evidence>
<evidence type="ECO:0000256" key="3">
    <source>
        <dbReference type="ARBA" id="ARBA00022842"/>
    </source>
</evidence>
<proteinExistence type="predicted"/>